<dbReference type="EMBL" id="SUME01000007">
    <property type="protein sequence ID" value="TJZ53585.1"/>
    <property type="molecule type" value="Genomic_DNA"/>
</dbReference>
<organism evidence="1 2">
    <name type="scientific">Sphingobacterium olei</name>
    <dbReference type="NCBI Taxonomy" id="2571155"/>
    <lineage>
        <taxon>Bacteria</taxon>
        <taxon>Pseudomonadati</taxon>
        <taxon>Bacteroidota</taxon>
        <taxon>Sphingobacteriia</taxon>
        <taxon>Sphingobacteriales</taxon>
        <taxon>Sphingobacteriaceae</taxon>
        <taxon>Sphingobacterium</taxon>
    </lineage>
</organism>
<sequence length="122" mass="14101">MFSFWKKNKDKLEENRRESFAIILANTAKILEEADLLKHAEIVSSIAKALYIKDDKEFIKRINGVEMWGGAGAVWEVYIDNKGAKKEFEKEMIRLIDLMEDVGILGRGIKPIRKIFINESIK</sequence>
<gene>
    <name evidence="1" type="ORF">FAZ15_16240</name>
</gene>
<keyword evidence="2" id="KW-1185">Reference proteome</keyword>
<accession>A0A4U0NHC0</accession>
<evidence type="ECO:0000313" key="1">
    <source>
        <dbReference type="EMBL" id="TJZ53585.1"/>
    </source>
</evidence>
<dbReference type="Proteomes" id="UP000306808">
    <property type="component" value="Unassembled WGS sequence"/>
</dbReference>
<name>A0A4U0NHC0_9SPHI</name>
<dbReference type="AlphaFoldDB" id="A0A4U0NHC0"/>
<reference evidence="1 2" key="1">
    <citation type="submission" date="2019-04" db="EMBL/GenBank/DDBJ databases">
        <title>Sphingobacterium olei sp. nov., isolated from oil-contaminated soil.</title>
        <authorList>
            <person name="Liu B."/>
        </authorList>
    </citation>
    <scope>NUCLEOTIDE SEQUENCE [LARGE SCALE GENOMIC DNA]</scope>
    <source>
        <strain evidence="1 2">HAL-9</strain>
    </source>
</reference>
<dbReference type="RefSeq" id="WP_136902379.1">
    <property type="nucleotide sequence ID" value="NZ_SUME01000007.1"/>
</dbReference>
<proteinExistence type="predicted"/>
<dbReference type="OrthoDB" id="1376506at2"/>
<comment type="caution">
    <text evidence="1">The sequence shown here is derived from an EMBL/GenBank/DDBJ whole genome shotgun (WGS) entry which is preliminary data.</text>
</comment>
<evidence type="ECO:0000313" key="2">
    <source>
        <dbReference type="Proteomes" id="UP000306808"/>
    </source>
</evidence>
<protein>
    <submittedName>
        <fullName evidence="1">Uncharacterized protein</fullName>
    </submittedName>
</protein>